<name>A0A2K2CHT0_BRADI</name>
<proteinExistence type="predicted"/>
<evidence type="ECO:0000313" key="1">
    <source>
        <dbReference type="EMBL" id="PNT61585.1"/>
    </source>
</evidence>
<sequence length="37" mass="4332">MCNQTEKDLILEKAHMAHTLHIYMHIGARAWRPVKST</sequence>
<evidence type="ECO:0000313" key="3">
    <source>
        <dbReference type="Proteomes" id="UP000008810"/>
    </source>
</evidence>
<dbReference type="EnsemblPlants" id="PNT61585">
    <property type="protein sequence ID" value="PNT61585"/>
    <property type="gene ID" value="BRADI_5g17295v3"/>
</dbReference>
<reference evidence="1" key="2">
    <citation type="submission" date="2017-06" db="EMBL/GenBank/DDBJ databases">
        <title>WGS assembly of Brachypodium distachyon.</title>
        <authorList>
            <consortium name="The International Brachypodium Initiative"/>
            <person name="Lucas S."/>
            <person name="Harmon-Smith M."/>
            <person name="Lail K."/>
            <person name="Tice H."/>
            <person name="Grimwood J."/>
            <person name="Bruce D."/>
            <person name="Barry K."/>
            <person name="Shu S."/>
            <person name="Lindquist E."/>
            <person name="Wang M."/>
            <person name="Pitluck S."/>
            <person name="Vogel J.P."/>
            <person name="Garvin D.F."/>
            <person name="Mockler T.C."/>
            <person name="Schmutz J."/>
            <person name="Rokhsar D."/>
            <person name="Bevan M.W."/>
        </authorList>
    </citation>
    <scope>NUCLEOTIDE SEQUENCE</scope>
    <source>
        <strain evidence="1">Bd21</strain>
    </source>
</reference>
<dbReference type="EMBL" id="CM000884">
    <property type="protein sequence ID" value="PNT61585.1"/>
    <property type="molecule type" value="Genomic_DNA"/>
</dbReference>
<reference evidence="2" key="3">
    <citation type="submission" date="2018-08" db="UniProtKB">
        <authorList>
            <consortium name="EnsemblPlants"/>
        </authorList>
    </citation>
    <scope>IDENTIFICATION</scope>
    <source>
        <strain evidence="2">cv. Bd21</strain>
    </source>
</reference>
<dbReference type="Gramene" id="PNT61585">
    <property type="protein sequence ID" value="PNT61585"/>
    <property type="gene ID" value="BRADI_5g17295v3"/>
</dbReference>
<organism evidence="1">
    <name type="scientific">Brachypodium distachyon</name>
    <name type="common">Purple false brome</name>
    <name type="synonym">Trachynia distachya</name>
    <dbReference type="NCBI Taxonomy" id="15368"/>
    <lineage>
        <taxon>Eukaryota</taxon>
        <taxon>Viridiplantae</taxon>
        <taxon>Streptophyta</taxon>
        <taxon>Embryophyta</taxon>
        <taxon>Tracheophyta</taxon>
        <taxon>Spermatophyta</taxon>
        <taxon>Magnoliopsida</taxon>
        <taxon>Liliopsida</taxon>
        <taxon>Poales</taxon>
        <taxon>Poaceae</taxon>
        <taxon>BOP clade</taxon>
        <taxon>Pooideae</taxon>
        <taxon>Stipodae</taxon>
        <taxon>Brachypodieae</taxon>
        <taxon>Brachypodium</taxon>
    </lineage>
</organism>
<keyword evidence="3" id="KW-1185">Reference proteome</keyword>
<reference evidence="1 2" key="1">
    <citation type="journal article" date="2010" name="Nature">
        <title>Genome sequencing and analysis of the model grass Brachypodium distachyon.</title>
        <authorList>
            <consortium name="International Brachypodium Initiative"/>
        </authorList>
    </citation>
    <scope>NUCLEOTIDE SEQUENCE [LARGE SCALE GENOMIC DNA]</scope>
    <source>
        <strain evidence="1 2">Bd21</strain>
    </source>
</reference>
<dbReference type="AlphaFoldDB" id="A0A2K2CHT0"/>
<evidence type="ECO:0000313" key="2">
    <source>
        <dbReference type="EnsemblPlants" id="PNT61585"/>
    </source>
</evidence>
<accession>A0A2K2CHT0</accession>
<dbReference type="InParanoid" id="A0A2K2CHT0"/>
<protein>
    <submittedName>
        <fullName evidence="1 2">Uncharacterized protein</fullName>
    </submittedName>
</protein>
<gene>
    <name evidence="1" type="ORF">BRADI_5g17295v3</name>
</gene>
<dbReference type="Proteomes" id="UP000008810">
    <property type="component" value="Chromosome 5"/>
</dbReference>